<organism evidence="5 6">
    <name type="scientific">Aminobacter anthyllidis</name>
    <dbReference type="NCBI Taxonomy" id="1035067"/>
    <lineage>
        <taxon>Bacteria</taxon>
        <taxon>Pseudomonadati</taxon>
        <taxon>Pseudomonadota</taxon>
        <taxon>Alphaproteobacteria</taxon>
        <taxon>Hyphomicrobiales</taxon>
        <taxon>Phyllobacteriaceae</taxon>
        <taxon>Aminobacter</taxon>
    </lineage>
</organism>
<dbReference type="NCBIfam" id="TIGR00254">
    <property type="entry name" value="GGDEF"/>
    <property type="match status" value="1"/>
</dbReference>
<proteinExistence type="predicted"/>
<feature type="domain" description="GGDEF" evidence="4">
    <location>
        <begin position="243"/>
        <end position="375"/>
    </location>
</feature>
<dbReference type="PANTHER" id="PTHR45138:SF9">
    <property type="entry name" value="DIGUANYLATE CYCLASE DGCM-RELATED"/>
    <property type="match status" value="1"/>
</dbReference>
<protein>
    <recommendedName>
        <fullName evidence="1">diguanylate cyclase</fullName>
        <ecNumber evidence="1">2.7.7.65</ecNumber>
    </recommendedName>
</protein>
<dbReference type="AlphaFoldDB" id="A0A9X1D4I7"/>
<evidence type="ECO:0000256" key="3">
    <source>
        <dbReference type="SAM" id="Phobius"/>
    </source>
</evidence>
<dbReference type="RefSeq" id="WP_214389096.1">
    <property type="nucleotide sequence ID" value="NZ_JAFLWW010000003.1"/>
</dbReference>
<keyword evidence="3" id="KW-0812">Transmembrane</keyword>
<dbReference type="InterPro" id="IPR043128">
    <property type="entry name" value="Rev_trsase/Diguanyl_cyclase"/>
</dbReference>
<name>A0A9X1D4I7_9HYPH</name>
<evidence type="ECO:0000256" key="2">
    <source>
        <dbReference type="ARBA" id="ARBA00034247"/>
    </source>
</evidence>
<keyword evidence="3" id="KW-1133">Transmembrane helix</keyword>
<evidence type="ECO:0000313" key="6">
    <source>
        <dbReference type="Proteomes" id="UP001138921"/>
    </source>
</evidence>
<dbReference type="InterPro" id="IPR000160">
    <property type="entry name" value="GGDEF_dom"/>
</dbReference>
<reference evidence="5" key="1">
    <citation type="journal article" date="2021" name="Microorganisms">
        <title>Phylogenomic Reconstruction and Metabolic Potential of the Genus Aminobacter.</title>
        <authorList>
            <person name="Artuso I."/>
            <person name="Turrini P."/>
            <person name="Pirolo M."/>
            <person name="Lugli G.A."/>
            <person name="Ventura M."/>
            <person name="Visca P."/>
        </authorList>
    </citation>
    <scope>NUCLEOTIDE SEQUENCE</scope>
    <source>
        <strain evidence="5">LMG 26462</strain>
    </source>
</reference>
<feature type="transmembrane region" description="Helical" evidence="3">
    <location>
        <begin position="89"/>
        <end position="106"/>
    </location>
</feature>
<keyword evidence="6" id="KW-1185">Reference proteome</keyword>
<dbReference type="Gene3D" id="3.30.70.270">
    <property type="match status" value="1"/>
</dbReference>
<dbReference type="Pfam" id="PF00990">
    <property type="entry name" value="GGDEF"/>
    <property type="match status" value="1"/>
</dbReference>
<sequence>MQFIPSALLLLFAATFFCIWLLERQRQHLLLFSLAFLTISVATVAQLTLWPADIGYNTIVTASLYSAGPLLLVEGVLARSGKSMPLVEHAAWFAGIVGVLASFYYVQNDLQVRVYVLNFGMGCIFLSGVWKIRHLVRGSVIDRAMLWLLSGLALTFFARTMLTGGSVPTDNIEAFFESQFWVWAQFTMSVVGVAMGLALVVVASADVILALKAERDSDPLTGLLNRRGLQMRVPRLLALVKRKPIAIVACDIDRFKGINDRFGHAAGDAVLQTFAGIIKSKLRAGDIVARTGGEEFVIVMKDAPVGDAFLLAERLRRAIVDVRFDGLPADFAVTCSFGIAELHDGEGLWDAIGRADKILYAAKRAGRNRTFAEGVQLPNAA</sequence>
<dbReference type="FunFam" id="3.30.70.270:FF:000001">
    <property type="entry name" value="Diguanylate cyclase domain protein"/>
    <property type="match status" value="1"/>
</dbReference>
<comment type="catalytic activity">
    <reaction evidence="2">
        <text>2 GTP = 3',3'-c-di-GMP + 2 diphosphate</text>
        <dbReference type="Rhea" id="RHEA:24898"/>
        <dbReference type="ChEBI" id="CHEBI:33019"/>
        <dbReference type="ChEBI" id="CHEBI:37565"/>
        <dbReference type="ChEBI" id="CHEBI:58805"/>
        <dbReference type="EC" id="2.7.7.65"/>
    </reaction>
</comment>
<feature type="transmembrane region" description="Helical" evidence="3">
    <location>
        <begin position="112"/>
        <end position="132"/>
    </location>
</feature>
<comment type="caution">
    <text evidence="5">The sequence shown here is derived from an EMBL/GenBank/DDBJ whole genome shotgun (WGS) entry which is preliminary data.</text>
</comment>
<dbReference type="SUPFAM" id="SSF55073">
    <property type="entry name" value="Nucleotide cyclase"/>
    <property type="match status" value="1"/>
</dbReference>
<dbReference type="PROSITE" id="PS50887">
    <property type="entry name" value="GGDEF"/>
    <property type="match status" value="1"/>
</dbReference>
<feature type="transmembrane region" description="Helical" evidence="3">
    <location>
        <begin position="6"/>
        <end position="22"/>
    </location>
</feature>
<dbReference type="CDD" id="cd01949">
    <property type="entry name" value="GGDEF"/>
    <property type="match status" value="1"/>
</dbReference>
<dbReference type="InterPro" id="IPR050469">
    <property type="entry name" value="Diguanylate_Cyclase"/>
</dbReference>
<dbReference type="Proteomes" id="UP001138921">
    <property type="component" value="Unassembled WGS sequence"/>
</dbReference>
<evidence type="ECO:0000256" key="1">
    <source>
        <dbReference type="ARBA" id="ARBA00012528"/>
    </source>
</evidence>
<reference evidence="5" key="2">
    <citation type="submission" date="2021-03" db="EMBL/GenBank/DDBJ databases">
        <authorList>
            <person name="Artuso I."/>
            <person name="Turrini P."/>
            <person name="Pirolo M."/>
            <person name="Lugli G.A."/>
            <person name="Ventura M."/>
            <person name="Visca P."/>
        </authorList>
    </citation>
    <scope>NUCLEOTIDE SEQUENCE</scope>
    <source>
        <strain evidence="5">LMG 26462</strain>
    </source>
</reference>
<dbReference type="EMBL" id="JAFLWW010000003">
    <property type="protein sequence ID" value="MBT1156197.1"/>
    <property type="molecule type" value="Genomic_DNA"/>
</dbReference>
<evidence type="ECO:0000313" key="5">
    <source>
        <dbReference type="EMBL" id="MBT1156197.1"/>
    </source>
</evidence>
<dbReference type="SMART" id="SM00267">
    <property type="entry name" value="GGDEF"/>
    <property type="match status" value="1"/>
</dbReference>
<dbReference type="PANTHER" id="PTHR45138">
    <property type="entry name" value="REGULATORY COMPONENTS OF SENSORY TRANSDUCTION SYSTEM"/>
    <property type="match status" value="1"/>
</dbReference>
<feature type="transmembrane region" description="Helical" evidence="3">
    <location>
        <begin position="29"/>
        <end position="50"/>
    </location>
</feature>
<evidence type="ECO:0000259" key="4">
    <source>
        <dbReference type="PROSITE" id="PS50887"/>
    </source>
</evidence>
<dbReference type="GO" id="GO:0052621">
    <property type="term" value="F:diguanylate cyclase activity"/>
    <property type="evidence" value="ECO:0007669"/>
    <property type="project" value="UniProtKB-EC"/>
</dbReference>
<dbReference type="EC" id="2.7.7.65" evidence="1"/>
<feature type="transmembrane region" description="Helical" evidence="3">
    <location>
        <begin position="144"/>
        <end position="162"/>
    </location>
</feature>
<feature type="transmembrane region" description="Helical" evidence="3">
    <location>
        <begin position="56"/>
        <end position="77"/>
    </location>
</feature>
<gene>
    <name evidence="5" type="ORF">J1C56_11410</name>
</gene>
<dbReference type="InterPro" id="IPR029787">
    <property type="entry name" value="Nucleotide_cyclase"/>
</dbReference>
<feature type="transmembrane region" description="Helical" evidence="3">
    <location>
        <begin position="182"/>
        <end position="211"/>
    </location>
</feature>
<keyword evidence="3" id="KW-0472">Membrane</keyword>
<accession>A0A9X1D4I7</accession>